<sequence length="94" mass="10371">MVGAGVKMPGGTALGGVSEWRSRITPATMTNATTDAIAPAATQARIRCRRLRREFVAMFSCCRVGTYQCGYRCWGRRCRARSPPEPPELTRTAY</sequence>
<evidence type="ECO:0000313" key="1">
    <source>
        <dbReference type="EMBL" id="EUA85539.1"/>
    </source>
</evidence>
<name>A0ABP3A3X0_MYCUL</name>
<gene>
    <name evidence="1" type="ORF">I551_8082</name>
</gene>
<dbReference type="EMBL" id="JAOL01000190">
    <property type="protein sequence ID" value="EUA85539.1"/>
    <property type="molecule type" value="Genomic_DNA"/>
</dbReference>
<proteinExistence type="predicted"/>
<keyword evidence="2" id="KW-1185">Reference proteome</keyword>
<dbReference type="Proteomes" id="UP000020681">
    <property type="component" value="Unassembled WGS sequence"/>
</dbReference>
<evidence type="ECO:0000313" key="2">
    <source>
        <dbReference type="Proteomes" id="UP000020681"/>
    </source>
</evidence>
<protein>
    <submittedName>
        <fullName evidence="1">Uncharacterized protein</fullName>
    </submittedName>
</protein>
<accession>A0ABP3A3X0</accession>
<organism evidence="1 2">
    <name type="scientific">Mycobacterium ulcerans str. Harvey</name>
    <dbReference type="NCBI Taxonomy" id="1299332"/>
    <lineage>
        <taxon>Bacteria</taxon>
        <taxon>Bacillati</taxon>
        <taxon>Actinomycetota</taxon>
        <taxon>Actinomycetes</taxon>
        <taxon>Mycobacteriales</taxon>
        <taxon>Mycobacteriaceae</taxon>
        <taxon>Mycobacterium</taxon>
        <taxon>Mycobacterium ulcerans group</taxon>
    </lineage>
</organism>
<reference evidence="1 2" key="1">
    <citation type="submission" date="2014-01" db="EMBL/GenBank/DDBJ databases">
        <authorList>
            <person name="Dobos K."/>
            <person name="Lenaerts A."/>
            <person name="Ordway D."/>
            <person name="DeGroote M.A."/>
            <person name="Parker T."/>
            <person name="Sizemore C."/>
            <person name="Tallon L.J."/>
            <person name="Sadzewicz L.K."/>
            <person name="Sengamalay N."/>
            <person name="Fraser C.M."/>
            <person name="Hine E."/>
            <person name="Shefchek K.A."/>
            <person name="Das S.P."/>
            <person name="Tettelin H."/>
        </authorList>
    </citation>
    <scope>NUCLEOTIDE SEQUENCE [LARGE SCALE GENOMIC DNA]</scope>
    <source>
        <strain evidence="1 2">Harvey</strain>
    </source>
</reference>
<comment type="caution">
    <text evidence="1">The sequence shown here is derived from an EMBL/GenBank/DDBJ whole genome shotgun (WGS) entry which is preliminary data.</text>
</comment>